<name>A0A2S9YHK4_9BACT</name>
<proteinExistence type="predicted"/>
<dbReference type="AlphaFoldDB" id="A0A2S9YHK4"/>
<dbReference type="Proteomes" id="UP000237968">
    <property type="component" value="Unassembled WGS sequence"/>
</dbReference>
<reference evidence="1 2" key="1">
    <citation type="submission" date="2018-03" db="EMBL/GenBank/DDBJ databases">
        <title>Draft Genome Sequences of the Obligatory Marine Myxobacteria Enhygromyxa salina SWB005.</title>
        <authorList>
            <person name="Poehlein A."/>
            <person name="Moghaddam J.A."/>
            <person name="Harms H."/>
            <person name="Alanjari M."/>
            <person name="Koenig G.M."/>
            <person name="Daniel R."/>
            <person name="Schaeberle T.F."/>
        </authorList>
    </citation>
    <scope>NUCLEOTIDE SEQUENCE [LARGE SCALE GENOMIC DNA]</scope>
    <source>
        <strain evidence="1 2">SWB005</strain>
    </source>
</reference>
<dbReference type="RefSeq" id="WP_106390200.1">
    <property type="nucleotide sequence ID" value="NZ_PVNK01000037.1"/>
</dbReference>
<sequence>MKLWIITGSATDDGAPIYLQTGARWTRTLSAAEPVADDQPQHKLALLEAARAQQRIVCDPYPMEVRRGSDGELAPISLREKIRAEGPTILRVGAPTSRPTAVSA</sequence>
<dbReference type="OrthoDB" id="9815695at2"/>
<organism evidence="1 2">
    <name type="scientific">Enhygromyxa salina</name>
    <dbReference type="NCBI Taxonomy" id="215803"/>
    <lineage>
        <taxon>Bacteria</taxon>
        <taxon>Pseudomonadati</taxon>
        <taxon>Myxococcota</taxon>
        <taxon>Polyangia</taxon>
        <taxon>Nannocystales</taxon>
        <taxon>Nannocystaceae</taxon>
        <taxon>Enhygromyxa</taxon>
    </lineage>
</organism>
<dbReference type="InterPro" id="IPR021270">
    <property type="entry name" value="DUF2849"/>
</dbReference>
<comment type="caution">
    <text evidence="1">The sequence shown here is derived from an EMBL/GenBank/DDBJ whole genome shotgun (WGS) entry which is preliminary data.</text>
</comment>
<gene>
    <name evidence="1" type="ORF">ENSA5_07520</name>
</gene>
<keyword evidence="2" id="KW-1185">Reference proteome</keyword>
<dbReference type="Pfam" id="PF11011">
    <property type="entry name" value="DUF2849"/>
    <property type="match status" value="1"/>
</dbReference>
<dbReference type="EMBL" id="PVNK01000037">
    <property type="protein sequence ID" value="PRQ04521.1"/>
    <property type="molecule type" value="Genomic_DNA"/>
</dbReference>
<protein>
    <recommendedName>
        <fullName evidence="3">DUF2849 domain-containing protein</fullName>
    </recommendedName>
</protein>
<evidence type="ECO:0008006" key="3">
    <source>
        <dbReference type="Google" id="ProtNLM"/>
    </source>
</evidence>
<accession>A0A2S9YHK4</accession>
<evidence type="ECO:0000313" key="1">
    <source>
        <dbReference type="EMBL" id="PRQ04521.1"/>
    </source>
</evidence>
<evidence type="ECO:0000313" key="2">
    <source>
        <dbReference type="Proteomes" id="UP000237968"/>
    </source>
</evidence>